<dbReference type="NCBIfam" id="TIGR02896">
    <property type="entry name" value="spore_III_AF"/>
    <property type="match status" value="1"/>
</dbReference>
<dbReference type="InterPro" id="IPR014245">
    <property type="entry name" value="Spore_III_AF"/>
</dbReference>
<keyword evidence="1" id="KW-0472">Membrane</keyword>
<gene>
    <name evidence="2" type="primary">spoIIIAF</name>
    <name evidence="2" type="ORF">MUO14_01490</name>
</gene>
<accession>A0ABY4H0M2</accession>
<reference evidence="2 3" key="1">
    <citation type="submission" date="2022-04" db="EMBL/GenBank/DDBJ databases">
        <title>Halobacillus sp. isolated from saltern.</title>
        <authorList>
            <person name="Won M."/>
            <person name="Lee C.-M."/>
            <person name="Woen H.-Y."/>
            <person name="Kwon S.-W."/>
        </authorList>
    </citation>
    <scope>NUCLEOTIDE SEQUENCE [LARGE SCALE GENOMIC DNA]</scope>
    <source>
        <strain evidence="2 3">SSTM10-2</strain>
    </source>
</reference>
<dbReference type="EMBL" id="CP095074">
    <property type="protein sequence ID" value="UOQ93704.1"/>
    <property type="molecule type" value="Genomic_DNA"/>
</dbReference>
<dbReference type="Pfam" id="PF09581">
    <property type="entry name" value="Spore_III_AF"/>
    <property type="match status" value="1"/>
</dbReference>
<organism evidence="2 3">
    <name type="scientific">Halobacillus shinanisalinarum</name>
    <dbReference type="NCBI Taxonomy" id="2932258"/>
    <lineage>
        <taxon>Bacteria</taxon>
        <taxon>Bacillati</taxon>
        <taxon>Bacillota</taxon>
        <taxon>Bacilli</taxon>
        <taxon>Bacillales</taxon>
        <taxon>Bacillaceae</taxon>
        <taxon>Halobacillus</taxon>
    </lineage>
</organism>
<keyword evidence="3" id="KW-1185">Reference proteome</keyword>
<evidence type="ECO:0000256" key="1">
    <source>
        <dbReference type="SAM" id="Phobius"/>
    </source>
</evidence>
<protein>
    <submittedName>
        <fullName evidence="2">Stage III sporulation protein AF</fullName>
    </submittedName>
</protein>
<sequence>MSAFTQWITQIVLFLLLAMVADALLPSGSMKKYARLVMSILLLLVLLGPLLRVLQVDPNTLLQSAENQLGNRVNSEQLTEKIESKKNEIMRGQDAYTLQQVTETITNKVEEPLQEQFDLSLENVDMEFSGTPHQLDSLDKLVLSVASKPGEGAVDEITISVAEEEKVSTRKLTGEVQEMAADLLALKKDQIEIRWEEDYE</sequence>
<evidence type="ECO:0000313" key="2">
    <source>
        <dbReference type="EMBL" id="UOQ93704.1"/>
    </source>
</evidence>
<proteinExistence type="predicted"/>
<keyword evidence="1" id="KW-0812">Transmembrane</keyword>
<dbReference type="Proteomes" id="UP000831880">
    <property type="component" value="Chromosome"/>
</dbReference>
<name>A0ABY4H0M2_9BACI</name>
<dbReference type="RefSeq" id="WP_244753318.1">
    <property type="nucleotide sequence ID" value="NZ_CP095074.1"/>
</dbReference>
<feature type="transmembrane region" description="Helical" evidence="1">
    <location>
        <begin position="33"/>
        <end position="54"/>
    </location>
</feature>
<keyword evidence="1" id="KW-1133">Transmembrane helix</keyword>
<evidence type="ECO:0000313" key="3">
    <source>
        <dbReference type="Proteomes" id="UP000831880"/>
    </source>
</evidence>